<proteinExistence type="predicted"/>
<dbReference type="Proteomes" id="UP000245790">
    <property type="component" value="Unassembled WGS sequence"/>
</dbReference>
<organism evidence="2 3">
    <name type="scientific">Pleionea mediterranea</name>
    <dbReference type="NCBI Taxonomy" id="523701"/>
    <lineage>
        <taxon>Bacteria</taxon>
        <taxon>Pseudomonadati</taxon>
        <taxon>Pseudomonadota</taxon>
        <taxon>Gammaproteobacteria</taxon>
        <taxon>Oceanospirillales</taxon>
        <taxon>Pleioneaceae</taxon>
        <taxon>Pleionea</taxon>
    </lineage>
</organism>
<evidence type="ECO:0000256" key="1">
    <source>
        <dbReference type="SAM" id="MobiDB-lite"/>
    </source>
</evidence>
<evidence type="ECO:0000313" key="3">
    <source>
        <dbReference type="Proteomes" id="UP000245790"/>
    </source>
</evidence>
<name>A0A316F965_9GAMM</name>
<feature type="compositionally biased region" description="Basic residues" evidence="1">
    <location>
        <begin position="11"/>
        <end position="23"/>
    </location>
</feature>
<dbReference type="EMBL" id="QGGU01000017">
    <property type="protein sequence ID" value="PWK42830.1"/>
    <property type="molecule type" value="Genomic_DNA"/>
</dbReference>
<dbReference type="AlphaFoldDB" id="A0A316F965"/>
<keyword evidence="3" id="KW-1185">Reference proteome</keyword>
<accession>A0A316F965</accession>
<dbReference type="OrthoDB" id="5801496at2"/>
<protein>
    <submittedName>
        <fullName evidence="2">Uncharacterized protein</fullName>
    </submittedName>
</protein>
<sequence length="66" mass="7702">MNDNVVPLTNARRKNKRQQRQKHSTMCGSGFHKWKPCKEKQFDVKQGKLVTLLRCERCGETKVKAT</sequence>
<feature type="region of interest" description="Disordered" evidence="1">
    <location>
        <begin position="1"/>
        <end position="27"/>
    </location>
</feature>
<gene>
    <name evidence="2" type="ORF">C8D97_11732</name>
</gene>
<evidence type="ECO:0000313" key="2">
    <source>
        <dbReference type="EMBL" id="PWK42830.1"/>
    </source>
</evidence>
<reference evidence="2 3" key="1">
    <citation type="submission" date="2018-05" db="EMBL/GenBank/DDBJ databases">
        <title>Genomic Encyclopedia of Type Strains, Phase IV (KMG-IV): sequencing the most valuable type-strain genomes for metagenomic binning, comparative biology and taxonomic classification.</title>
        <authorList>
            <person name="Goeker M."/>
        </authorList>
    </citation>
    <scope>NUCLEOTIDE SEQUENCE [LARGE SCALE GENOMIC DNA]</scope>
    <source>
        <strain evidence="2 3">DSM 25350</strain>
    </source>
</reference>
<comment type="caution">
    <text evidence="2">The sequence shown here is derived from an EMBL/GenBank/DDBJ whole genome shotgun (WGS) entry which is preliminary data.</text>
</comment>
<dbReference type="RefSeq" id="WP_109765097.1">
    <property type="nucleotide sequence ID" value="NZ_QGGU01000017.1"/>
</dbReference>